<dbReference type="AlphaFoldDB" id="A0A4Q0AGF7"/>
<keyword evidence="1" id="KW-0732">Signal</keyword>
<sequence>MVWRFSVILILMTVSFFALGLTRPVQAQASNNRLITVYDRGTKQVFLTNATTIGEALTSKNITLDAHDTVEPSTAQKLLASEYKVNIYRARPVVVVDGATRVKTVSPFQTAEQIAKDVGITVYPEDKTKLTPLTDYVNDGAGLELTILRAKTVNLDVYGNVTAIRTSGNTVGDMLREKGITLGRKDYVSPSIKTPITAGMGVRVWREGIQTITVAQPISFSNRIVYDADQPIGYRAVQTPGILGNRNITYQVEIKNGVEISRVELATIVTRTPIKETDVIGVRNDGAGLTKSKGAQYWTDSKGVSHRETYYDLNMSVVMQACGQGGYYTVRPDGAKVDAQGYIIVAANYGRYPRCSVVETSLGPAKVYDTGGFATRYPTGFDLATDWSNPDGI</sequence>
<evidence type="ECO:0000256" key="1">
    <source>
        <dbReference type="ARBA" id="ARBA00022729"/>
    </source>
</evidence>
<dbReference type="Pfam" id="PF07501">
    <property type="entry name" value="G5"/>
    <property type="match status" value="1"/>
</dbReference>
<proteinExistence type="predicted"/>
<accession>A0A4Q0AGF7</accession>
<dbReference type="InterPro" id="IPR007137">
    <property type="entry name" value="DUF348"/>
</dbReference>
<dbReference type="EMBL" id="SCKX01000001">
    <property type="protein sequence ID" value="RWZ78222.1"/>
    <property type="molecule type" value="Genomic_DNA"/>
</dbReference>
<organism evidence="3 4">
    <name type="scientific">Candidatus Microsaccharimonas sossegonensis</name>
    <dbReference type="NCBI Taxonomy" id="2506948"/>
    <lineage>
        <taxon>Bacteria</taxon>
        <taxon>Candidatus Saccharimonadota</taxon>
        <taxon>Candidatus Saccharimonadia</taxon>
        <taxon>Candidatus Saccharimonadales</taxon>
        <taxon>Candidatus Saccharimonadaceae</taxon>
        <taxon>Candidatus Microsaccharimonas</taxon>
    </lineage>
</organism>
<dbReference type="PROSITE" id="PS51109">
    <property type="entry name" value="G5"/>
    <property type="match status" value="1"/>
</dbReference>
<evidence type="ECO:0000259" key="2">
    <source>
        <dbReference type="PROSITE" id="PS51109"/>
    </source>
</evidence>
<evidence type="ECO:0000313" key="3">
    <source>
        <dbReference type="EMBL" id="RWZ78222.1"/>
    </source>
</evidence>
<dbReference type="Gene3D" id="2.20.230.10">
    <property type="entry name" value="Resuscitation-promoting factor rpfb"/>
    <property type="match status" value="1"/>
</dbReference>
<dbReference type="Pfam" id="PF03990">
    <property type="entry name" value="DUF348"/>
    <property type="match status" value="2"/>
</dbReference>
<protein>
    <submittedName>
        <fullName evidence="3">DUF348 domain-containing protein</fullName>
    </submittedName>
</protein>
<evidence type="ECO:0000313" key="4">
    <source>
        <dbReference type="Proteomes" id="UP000289257"/>
    </source>
</evidence>
<dbReference type="Proteomes" id="UP000289257">
    <property type="component" value="Unassembled WGS sequence"/>
</dbReference>
<gene>
    <name evidence="3" type="ORF">EOT05_00425</name>
</gene>
<dbReference type="InterPro" id="IPR011098">
    <property type="entry name" value="G5_dom"/>
</dbReference>
<dbReference type="SMART" id="SM01208">
    <property type="entry name" value="G5"/>
    <property type="match status" value="1"/>
</dbReference>
<reference evidence="3" key="1">
    <citation type="submission" date="2019-01" db="EMBL/GenBank/DDBJ databases">
        <title>Genomic signatures and co-occurrence patterns of the ultra-small Saccharimodia (Patescibacteria phylum) suggest a symbiotic lifestyle.</title>
        <authorList>
            <person name="Lemos L."/>
            <person name="Medeiros J."/>
            <person name="Andreote F."/>
            <person name="Fernandes G."/>
            <person name="Varani A."/>
            <person name="Oliveira G."/>
            <person name="Pylro V."/>
        </authorList>
    </citation>
    <scope>NUCLEOTIDE SEQUENCE [LARGE SCALE GENOMIC DNA]</scope>
    <source>
        <strain evidence="3">AMD02</strain>
    </source>
</reference>
<name>A0A4Q0AGF7_9BACT</name>
<feature type="domain" description="G5" evidence="2">
    <location>
        <begin position="204"/>
        <end position="284"/>
    </location>
</feature>
<keyword evidence="4" id="KW-1185">Reference proteome</keyword>
<comment type="caution">
    <text evidence="3">The sequence shown here is derived from an EMBL/GenBank/DDBJ whole genome shotgun (WGS) entry which is preliminary data.</text>
</comment>